<proteinExistence type="predicted"/>
<keyword evidence="2" id="KW-0812">Transmembrane</keyword>
<dbReference type="PANTHER" id="PTHR45702">
    <property type="entry name" value="ADAM10/ADAM17 METALLOPEPTIDASE FAMILY MEMBER"/>
    <property type="match status" value="1"/>
</dbReference>
<dbReference type="InterPro" id="IPR001590">
    <property type="entry name" value="Peptidase_M12B"/>
</dbReference>
<dbReference type="SUPFAM" id="SSF57552">
    <property type="entry name" value="Blood coagulation inhibitor (disintegrin)"/>
    <property type="match status" value="1"/>
</dbReference>
<dbReference type="PROSITE" id="PS50214">
    <property type="entry name" value="DISINTEGRIN_2"/>
    <property type="match status" value="1"/>
</dbReference>
<accession>A0A8K0EG70</accession>
<dbReference type="GO" id="GO:0046872">
    <property type="term" value="F:metal ion binding"/>
    <property type="evidence" value="ECO:0007669"/>
    <property type="project" value="UniProtKB-KW"/>
</dbReference>
<protein>
    <submittedName>
        <fullName evidence="6">ADAM10 protein</fullName>
    </submittedName>
</protein>
<dbReference type="OrthoDB" id="2149267at2759"/>
<feature type="domain" description="Peptidase M12B" evidence="5">
    <location>
        <begin position="247"/>
        <end position="479"/>
    </location>
</feature>
<feature type="domain" description="Disintegrin" evidence="4">
    <location>
        <begin position="480"/>
        <end position="581"/>
    </location>
</feature>
<keyword evidence="1" id="KW-0862">Zinc</keyword>
<comment type="caution">
    <text evidence="1">Lacks conserved residue(s) required for the propagation of feature annotation.</text>
</comment>
<name>A0A8K0EG70_BRALA</name>
<dbReference type="PANTHER" id="PTHR45702:SF2">
    <property type="entry name" value="KUZBANIAN, ISOFORM A"/>
    <property type="match status" value="1"/>
</dbReference>
<evidence type="ECO:0000256" key="1">
    <source>
        <dbReference type="PROSITE-ProRule" id="PRU00276"/>
    </source>
</evidence>
<keyword evidence="2" id="KW-1133">Transmembrane helix</keyword>
<evidence type="ECO:0000313" key="6">
    <source>
        <dbReference type="EMBL" id="CAH1251912.1"/>
    </source>
</evidence>
<keyword evidence="3" id="KW-0732">Signal</keyword>
<feature type="transmembrane region" description="Helical" evidence="2">
    <location>
        <begin position="699"/>
        <end position="721"/>
    </location>
</feature>
<dbReference type="Gene3D" id="3.40.390.10">
    <property type="entry name" value="Collagenase (Catalytic Domain)"/>
    <property type="match status" value="1"/>
</dbReference>
<feature type="chain" id="PRO_5035421471" evidence="3">
    <location>
        <begin position="23"/>
        <end position="843"/>
    </location>
</feature>
<dbReference type="AlphaFoldDB" id="A0A8K0EG70"/>
<dbReference type="Proteomes" id="UP000838412">
    <property type="component" value="Chromosome 19"/>
</dbReference>
<dbReference type="GO" id="GO:0007219">
    <property type="term" value="P:Notch signaling pathway"/>
    <property type="evidence" value="ECO:0007669"/>
    <property type="project" value="TreeGrafter"/>
</dbReference>
<dbReference type="GO" id="GO:0004222">
    <property type="term" value="F:metalloendopeptidase activity"/>
    <property type="evidence" value="ECO:0007669"/>
    <property type="project" value="InterPro"/>
</dbReference>
<feature type="binding site" evidence="1">
    <location>
        <position position="424"/>
    </location>
    <ligand>
        <name>Zn(2+)</name>
        <dbReference type="ChEBI" id="CHEBI:29105"/>
        <note>catalytic</note>
    </ligand>
</feature>
<sequence length="843" mass="93216">MLARGRLVCYCCIFSTISVALGVSIDDFVRHFEPVDYNATEVHGQVLALKEENNDVAPIRLHFSAFDRRFKLRLLPGANVLEHGVLVNTYSSSGVTSKPVNSDILFKGRLEDETESVVHGHIHQGMFSGVVKTNNRTFQVEPAERYRPFSRDFPFSQDFHSVMYDHNDVINGSRDDVNASMKFAFVDHVTRMHTEVIPLQSDVFEPKMSHFEEGHDRNFTEPQRKASFWAKSRTPGMKRRSLEPRMTTCTVHVVADHRFYRVIAGSDAVKAIAEMVLHLEEADRIFRHTDFDDDGNGDNVGFSITAISLYTDEESLGYNLGGHYRKAEDYLGDFSRNNFNDFCLAIAFTYQDFSGVLGLAWLGSSLRRVPGGICQKRVIVMSDWKERNFNTAMVTFDRYGSRMPRAVTTISVVHEFGHGFGSPHDPEECRPGGAQGNYVMYPYATDGRNPNNDDFSVCSKQSMRPVMAIKGTRCFEVHEGPLCGNGILEEGEECDCGTAAECAVLDICCTPPGGVGFDPQCTFRRHEGKVCSPLLFPCCDADCHLVPSHENRTCAEATECSEAAVCTGDNLSCPPPHHLPNGTLCSDGSRVCHSGACVESACSHLGLDECFCEGSVQEMCFVCCLTGDGRCVSSVSLGLGDPSGAHLARGPGSICNDYKGYCTQDGRCVMVDGDGLLNRLNNMFGSEGRGSVGWWMRNYWYYGVLVIAGFALLVGILRAALKRRIADTARVQQTSRLQALTLEARKQIKLLDEKLRELEADDDDDVTMTSKLSPELIDAVNRLSVLFPTTKRSLLLESIMGCGDEEKVVRNLLALGHPMRRLTGVTSQSAIFGNGMIVKSVNC</sequence>
<evidence type="ECO:0000313" key="7">
    <source>
        <dbReference type="Proteomes" id="UP000838412"/>
    </source>
</evidence>
<keyword evidence="1" id="KW-0479">Metal-binding</keyword>
<dbReference type="Pfam" id="PF13688">
    <property type="entry name" value="Reprolysin_5"/>
    <property type="match status" value="1"/>
</dbReference>
<feature type="signal peptide" evidence="3">
    <location>
        <begin position="1"/>
        <end position="22"/>
    </location>
</feature>
<dbReference type="PROSITE" id="PS50215">
    <property type="entry name" value="ADAM_MEPRO"/>
    <property type="match status" value="1"/>
</dbReference>
<evidence type="ECO:0000259" key="4">
    <source>
        <dbReference type="PROSITE" id="PS50214"/>
    </source>
</evidence>
<gene>
    <name evidence="6" type="primary">ADAM10</name>
    <name evidence="6" type="ORF">BLAG_LOCUS12146</name>
</gene>
<dbReference type="GO" id="GO:0005886">
    <property type="term" value="C:plasma membrane"/>
    <property type="evidence" value="ECO:0007669"/>
    <property type="project" value="TreeGrafter"/>
</dbReference>
<keyword evidence="2" id="KW-0472">Membrane</keyword>
<dbReference type="InterPro" id="IPR036436">
    <property type="entry name" value="Disintegrin_dom_sf"/>
</dbReference>
<dbReference type="EMBL" id="OV696704">
    <property type="protein sequence ID" value="CAH1251912.1"/>
    <property type="molecule type" value="Genomic_DNA"/>
</dbReference>
<evidence type="ECO:0000259" key="5">
    <source>
        <dbReference type="PROSITE" id="PS50215"/>
    </source>
</evidence>
<organism evidence="6 7">
    <name type="scientific">Branchiostoma lanceolatum</name>
    <name type="common">Common lancelet</name>
    <name type="synonym">Amphioxus lanceolatum</name>
    <dbReference type="NCBI Taxonomy" id="7740"/>
    <lineage>
        <taxon>Eukaryota</taxon>
        <taxon>Metazoa</taxon>
        <taxon>Chordata</taxon>
        <taxon>Cephalochordata</taxon>
        <taxon>Leptocardii</taxon>
        <taxon>Amphioxiformes</taxon>
        <taxon>Branchiostomatidae</taxon>
        <taxon>Branchiostoma</taxon>
    </lineage>
</organism>
<dbReference type="GO" id="GO:0006509">
    <property type="term" value="P:membrane protein ectodomain proteolysis"/>
    <property type="evidence" value="ECO:0007669"/>
    <property type="project" value="TreeGrafter"/>
</dbReference>
<dbReference type="InterPro" id="IPR024079">
    <property type="entry name" value="MetalloPept_cat_dom_sf"/>
</dbReference>
<dbReference type="InterPro" id="IPR001762">
    <property type="entry name" value="Disintegrin_dom"/>
</dbReference>
<evidence type="ECO:0000256" key="2">
    <source>
        <dbReference type="SAM" id="Phobius"/>
    </source>
</evidence>
<feature type="binding site" evidence="1">
    <location>
        <position position="418"/>
    </location>
    <ligand>
        <name>Zn(2+)</name>
        <dbReference type="ChEBI" id="CHEBI:29105"/>
        <note>catalytic</note>
    </ligand>
</feature>
<feature type="binding site" evidence="1">
    <location>
        <position position="414"/>
    </location>
    <ligand>
        <name>Zn(2+)</name>
        <dbReference type="ChEBI" id="CHEBI:29105"/>
        <note>catalytic</note>
    </ligand>
</feature>
<dbReference type="InterPro" id="IPR051489">
    <property type="entry name" value="ADAM_Metalloproteinase"/>
</dbReference>
<reference evidence="6" key="1">
    <citation type="submission" date="2022-01" db="EMBL/GenBank/DDBJ databases">
        <authorList>
            <person name="Braso-Vives M."/>
        </authorList>
    </citation>
    <scope>NUCLEOTIDE SEQUENCE</scope>
</reference>
<keyword evidence="7" id="KW-1185">Reference proteome</keyword>
<feature type="active site" evidence="1">
    <location>
        <position position="415"/>
    </location>
</feature>
<dbReference type="Gene3D" id="4.10.70.10">
    <property type="entry name" value="Disintegrin domain"/>
    <property type="match status" value="1"/>
</dbReference>
<dbReference type="SMART" id="SM00050">
    <property type="entry name" value="DISIN"/>
    <property type="match status" value="1"/>
</dbReference>
<dbReference type="SUPFAM" id="SSF55486">
    <property type="entry name" value="Metalloproteases ('zincins'), catalytic domain"/>
    <property type="match status" value="1"/>
</dbReference>
<evidence type="ECO:0000256" key="3">
    <source>
        <dbReference type="SAM" id="SignalP"/>
    </source>
</evidence>